<dbReference type="InterPro" id="IPR000182">
    <property type="entry name" value="GNAT_dom"/>
</dbReference>
<dbReference type="EMBL" id="CP014167">
    <property type="protein sequence ID" value="ANS74738.1"/>
    <property type="molecule type" value="Genomic_DNA"/>
</dbReference>
<dbReference type="RefSeq" id="WP_068695688.1">
    <property type="nucleotide sequence ID" value="NZ_CP014167.1"/>
</dbReference>
<evidence type="ECO:0000259" key="1">
    <source>
        <dbReference type="PROSITE" id="PS51186"/>
    </source>
</evidence>
<dbReference type="Gene3D" id="3.40.630.30">
    <property type="match status" value="1"/>
</dbReference>
<name>A0A1B1MZZ6_9BACL</name>
<gene>
    <name evidence="2" type="ORF">AWM70_09145</name>
</gene>
<evidence type="ECO:0000313" key="2">
    <source>
        <dbReference type="EMBL" id="ANS74738.1"/>
    </source>
</evidence>
<dbReference type="PANTHER" id="PTHR43792:SF16">
    <property type="entry name" value="N-ACETYLTRANSFERASE DOMAIN-CONTAINING PROTEIN"/>
    <property type="match status" value="1"/>
</dbReference>
<dbReference type="Pfam" id="PF13302">
    <property type="entry name" value="Acetyltransf_3"/>
    <property type="match status" value="1"/>
</dbReference>
<organism evidence="2 3">
    <name type="scientific">Paenibacillus yonginensis</name>
    <dbReference type="NCBI Taxonomy" id="1462996"/>
    <lineage>
        <taxon>Bacteria</taxon>
        <taxon>Bacillati</taxon>
        <taxon>Bacillota</taxon>
        <taxon>Bacilli</taxon>
        <taxon>Bacillales</taxon>
        <taxon>Paenibacillaceae</taxon>
        <taxon>Paenibacillus</taxon>
    </lineage>
</organism>
<dbReference type="AlphaFoldDB" id="A0A1B1MZZ6"/>
<dbReference type="PROSITE" id="PS51186">
    <property type="entry name" value="GNAT"/>
    <property type="match status" value="1"/>
</dbReference>
<dbReference type="SUPFAM" id="SSF55729">
    <property type="entry name" value="Acyl-CoA N-acyltransferases (Nat)"/>
    <property type="match status" value="1"/>
</dbReference>
<dbReference type="InterPro" id="IPR016181">
    <property type="entry name" value="Acyl_CoA_acyltransferase"/>
</dbReference>
<accession>A0A1B1MZZ6</accession>
<dbReference type="InterPro" id="IPR051531">
    <property type="entry name" value="N-acetyltransferase"/>
</dbReference>
<evidence type="ECO:0000313" key="3">
    <source>
        <dbReference type="Proteomes" id="UP000092573"/>
    </source>
</evidence>
<keyword evidence="3" id="KW-1185">Reference proteome</keyword>
<dbReference type="GO" id="GO:0016747">
    <property type="term" value="F:acyltransferase activity, transferring groups other than amino-acyl groups"/>
    <property type="evidence" value="ECO:0007669"/>
    <property type="project" value="InterPro"/>
</dbReference>
<dbReference type="Proteomes" id="UP000092573">
    <property type="component" value="Chromosome"/>
</dbReference>
<dbReference type="PANTHER" id="PTHR43792">
    <property type="entry name" value="GNAT FAMILY, PUTATIVE (AFU_ORTHOLOGUE AFUA_3G00765)-RELATED-RELATED"/>
    <property type="match status" value="1"/>
</dbReference>
<dbReference type="OrthoDB" id="9795206at2"/>
<reference evidence="2 3" key="1">
    <citation type="submission" date="2016-01" db="EMBL/GenBank/DDBJ databases">
        <title>Complete Genome Sequence of Paenibacillus yonginensis DCY84, a novel Plant Growth-Promoting Bacteria with Elicitation of Induced Systemic Resistance.</title>
        <authorList>
            <person name="Kim Y.J."/>
            <person name="Yang D.C."/>
            <person name="Sukweenadhi J."/>
        </authorList>
    </citation>
    <scope>NUCLEOTIDE SEQUENCE [LARGE SCALE GENOMIC DNA]</scope>
    <source>
        <strain evidence="2 3">DCY84</strain>
    </source>
</reference>
<dbReference type="STRING" id="1462996.AWM70_09145"/>
<feature type="domain" description="N-acetyltransferase" evidence="1">
    <location>
        <begin position="10"/>
        <end position="171"/>
    </location>
</feature>
<dbReference type="KEGG" id="pyg:AWM70_09145"/>
<proteinExistence type="predicted"/>
<sequence length="177" mass="19507">MNAKPEPENFVLRPITMGDLDAVLSWSQDELFCSANGWELNRTPDETKEWWSRCVSGQAEDFLRMGIQYEGKLIGYADLAFIQGSSAELGVAIGDSSLWGKGLGAMAAQHLMAYASRGLGLTLFLAEAEETNLRSRNMLKRIGFGEVGRLTTLKGSGDEETVMIRYQLSLQGNAYKT</sequence>
<protein>
    <recommendedName>
        <fullName evidence="1">N-acetyltransferase domain-containing protein</fullName>
    </recommendedName>
</protein>